<dbReference type="AlphaFoldDB" id="A0AAE7DW88"/>
<accession>A0AAE7DW88</accession>
<gene>
    <name evidence="1" type="ORF">HOO69_05985</name>
</gene>
<sequence length="96" mass="10335">MSLIIENNDVLIKQLPSNGSLSHENKSCEELPFSLSAAESLVVDASNINTLLISGAVDSEDLVVSLQEQMQDKLDTLKCIVSCLQMAQEQGAELVS</sequence>
<dbReference type="RefSeq" id="WP_171801573.1">
    <property type="nucleotide sequence ID" value="NZ_CP053541.1"/>
</dbReference>
<evidence type="ECO:0000313" key="1">
    <source>
        <dbReference type="EMBL" id="QJY36189.1"/>
    </source>
</evidence>
<organism evidence="1 2">
    <name type="scientific">Vibrio europaeus</name>
    <dbReference type="NCBI Taxonomy" id="300876"/>
    <lineage>
        <taxon>Bacteria</taxon>
        <taxon>Pseudomonadati</taxon>
        <taxon>Pseudomonadota</taxon>
        <taxon>Gammaproteobacteria</taxon>
        <taxon>Vibrionales</taxon>
        <taxon>Vibrionaceae</taxon>
        <taxon>Vibrio</taxon>
        <taxon>Vibrio oreintalis group</taxon>
    </lineage>
</organism>
<proteinExistence type="predicted"/>
<dbReference type="EMBL" id="CP053541">
    <property type="protein sequence ID" value="QJY36189.1"/>
    <property type="molecule type" value="Genomic_DNA"/>
</dbReference>
<dbReference type="Proteomes" id="UP000501443">
    <property type="component" value="Chromosome 1"/>
</dbReference>
<name>A0AAE7DW88_9VIBR</name>
<reference evidence="1 2" key="1">
    <citation type="submission" date="2020-05" db="EMBL/GenBank/DDBJ databases">
        <title>First description outside Europe of the emergent pathogen for shellfish aquaculture Vibrio europaeus.</title>
        <authorList>
            <person name="Dubert J."/>
            <person name="Rojas R."/>
        </authorList>
    </citation>
    <scope>NUCLEOTIDE SEQUENCE [LARGE SCALE GENOMIC DNA]</scope>
    <source>
        <strain evidence="1 2">NPI-1</strain>
    </source>
</reference>
<evidence type="ECO:0000313" key="2">
    <source>
        <dbReference type="Proteomes" id="UP000501443"/>
    </source>
</evidence>
<protein>
    <submittedName>
        <fullName evidence="1">Uncharacterized protein</fullName>
    </submittedName>
</protein>